<dbReference type="CDD" id="cd17574">
    <property type="entry name" value="REC_OmpR"/>
    <property type="match status" value="1"/>
</dbReference>
<dbReference type="OrthoDB" id="3190595at2"/>
<evidence type="ECO:0000256" key="3">
    <source>
        <dbReference type="ARBA" id="ARBA00023015"/>
    </source>
</evidence>
<dbReference type="eggNOG" id="COG0745">
    <property type="taxonomic scope" value="Bacteria"/>
</dbReference>
<protein>
    <submittedName>
        <fullName evidence="8">Response regulator receiver protein</fullName>
    </submittedName>
</protein>
<evidence type="ECO:0000256" key="2">
    <source>
        <dbReference type="ARBA" id="ARBA00023012"/>
    </source>
</evidence>
<proteinExistence type="predicted"/>
<gene>
    <name evidence="8" type="ordered locus">Btus_1885</name>
</gene>
<keyword evidence="5" id="KW-0804">Transcription</keyword>
<dbReference type="GO" id="GO:0005829">
    <property type="term" value="C:cytosol"/>
    <property type="evidence" value="ECO:0007669"/>
    <property type="project" value="TreeGrafter"/>
</dbReference>
<sequence length="168" mass="18789">MNEEQKVLVVDDDEELRELVELYLRSHGYRTASAENGRRALELLCREQPDLLILDVLLPDVNGVELCRMIRRSSDVPVLFLSWKGTPGDIVAGLEEGGDDYLTKPFDPMVLVARVKARLRRPGSALNRGAGMGSVQFGDVEVNFRSLEVRVAGKRVDLFAKERQGKHG</sequence>
<keyword evidence="9" id="KW-1185">Reference proteome</keyword>
<dbReference type="SUPFAM" id="SSF52172">
    <property type="entry name" value="CheY-like"/>
    <property type="match status" value="1"/>
</dbReference>
<evidence type="ECO:0000313" key="9">
    <source>
        <dbReference type="Proteomes" id="UP000002368"/>
    </source>
</evidence>
<dbReference type="InterPro" id="IPR001789">
    <property type="entry name" value="Sig_transdc_resp-reg_receiver"/>
</dbReference>
<dbReference type="InterPro" id="IPR039420">
    <property type="entry name" value="WalR-like"/>
</dbReference>
<evidence type="ECO:0000256" key="1">
    <source>
        <dbReference type="ARBA" id="ARBA00022553"/>
    </source>
</evidence>
<keyword evidence="1 6" id="KW-0597">Phosphoprotein</keyword>
<dbReference type="InterPro" id="IPR011006">
    <property type="entry name" value="CheY-like_superfamily"/>
</dbReference>
<evidence type="ECO:0000256" key="4">
    <source>
        <dbReference type="ARBA" id="ARBA00023125"/>
    </source>
</evidence>
<evidence type="ECO:0000256" key="5">
    <source>
        <dbReference type="ARBA" id="ARBA00023163"/>
    </source>
</evidence>
<dbReference type="SMART" id="SM00448">
    <property type="entry name" value="REC"/>
    <property type="match status" value="1"/>
</dbReference>
<keyword evidence="2" id="KW-0902">Two-component regulatory system</keyword>
<dbReference type="HOGENOM" id="CLU_000445_30_3_9"/>
<dbReference type="RefSeq" id="WP_013075868.1">
    <property type="nucleotide sequence ID" value="NC_014098.1"/>
</dbReference>
<evidence type="ECO:0000256" key="6">
    <source>
        <dbReference type="PROSITE-ProRule" id="PRU00169"/>
    </source>
</evidence>
<dbReference type="Gene3D" id="3.40.50.2300">
    <property type="match status" value="1"/>
</dbReference>
<dbReference type="KEGG" id="bts:Btus_1885"/>
<dbReference type="FunFam" id="3.40.50.2300:FF:000001">
    <property type="entry name" value="DNA-binding response regulator PhoB"/>
    <property type="match status" value="1"/>
</dbReference>
<feature type="domain" description="Response regulatory" evidence="7">
    <location>
        <begin position="6"/>
        <end position="119"/>
    </location>
</feature>
<accession>D5WQH3</accession>
<keyword evidence="3" id="KW-0805">Transcription regulation</keyword>
<dbReference type="PANTHER" id="PTHR48111:SF40">
    <property type="entry name" value="PHOSPHATE REGULON TRANSCRIPTIONAL REGULATORY PROTEIN PHOB"/>
    <property type="match status" value="1"/>
</dbReference>
<reference evidence="8 9" key="1">
    <citation type="journal article" date="2011" name="Stand. Genomic Sci.">
        <title>Complete genome sequence of the thermophilic, hydrogen-oxidizing Bacillus tusciae type strain (T2) and reclassification in the new genus, Kyrpidia gen. nov. as Kyrpidia tusciae comb. nov. and emendation of the family Alicyclobacillaceae da Costa and Rainey, 2010.</title>
        <authorList>
            <person name="Klenk H.P."/>
            <person name="Lapidus A."/>
            <person name="Chertkov O."/>
            <person name="Copeland A."/>
            <person name="Del Rio T.G."/>
            <person name="Nolan M."/>
            <person name="Lucas S."/>
            <person name="Chen F."/>
            <person name="Tice H."/>
            <person name="Cheng J.F."/>
            <person name="Han C."/>
            <person name="Bruce D."/>
            <person name="Goodwin L."/>
            <person name="Pitluck S."/>
            <person name="Pati A."/>
            <person name="Ivanova N."/>
            <person name="Mavromatis K."/>
            <person name="Daum C."/>
            <person name="Chen A."/>
            <person name="Palaniappan K."/>
            <person name="Chang Y.J."/>
            <person name="Land M."/>
            <person name="Hauser L."/>
            <person name="Jeffries C.D."/>
            <person name="Detter J.C."/>
            <person name="Rohde M."/>
            <person name="Abt B."/>
            <person name="Pukall R."/>
            <person name="Goker M."/>
            <person name="Bristow J."/>
            <person name="Markowitz V."/>
            <person name="Hugenholtz P."/>
            <person name="Eisen J.A."/>
        </authorList>
    </citation>
    <scope>NUCLEOTIDE SEQUENCE [LARGE SCALE GENOMIC DNA]</scope>
    <source>
        <strain evidence="8 9">DSM 2912</strain>
    </source>
</reference>
<dbReference type="GO" id="GO:0006355">
    <property type="term" value="P:regulation of DNA-templated transcription"/>
    <property type="evidence" value="ECO:0007669"/>
    <property type="project" value="TreeGrafter"/>
</dbReference>
<dbReference type="PANTHER" id="PTHR48111">
    <property type="entry name" value="REGULATOR OF RPOS"/>
    <property type="match status" value="1"/>
</dbReference>
<evidence type="ECO:0000313" key="8">
    <source>
        <dbReference type="EMBL" id="ADG06582.1"/>
    </source>
</evidence>
<dbReference type="GO" id="GO:0000156">
    <property type="term" value="F:phosphorelay response regulator activity"/>
    <property type="evidence" value="ECO:0007669"/>
    <property type="project" value="TreeGrafter"/>
</dbReference>
<organism evidence="8 9">
    <name type="scientific">Kyrpidia tusciae (strain DSM 2912 / NBRC 15312 / T2)</name>
    <name type="common">Bacillus tusciae</name>
    <dbReference type="NCBI Taxonomy" id="562970"/>
    <lineage>
        <taxon>Bacteria</taxon>
        <taxon>Bacillati</taxon>
        <taxon>Bacillota</taxon>
        <taxon>Bacilli</taxon>
        <taxon>Bacillales</taxon>
        <taxon>Alicyclobacillaceae</taxon>
        <taxon>Kyrpidia</taxon>
    </lineage>
</organism>
<dbReference type="Proteomes" id="UP000002368">
    <property type="component" value="Chromosome"/>
</dbReference>
<dbReference type="GO" id="GO:0032993">
    <property type="term" value="C:protein-DNA complex"/>
    <property type="evidence" value="ECO:0007669"/>
    <property type="project" value="TreeGrafter"/>
</dbReference>
<dbReference type="PROSITE" id="PS50110">
    <property type="entry name" value="RESPONSE_REGULATORY"/>
    <property type="match status" value="1"/>
</dbReference>
<evidence type="ECO:0000259" key="7">
    <source>
        <dbReference type="PROSITE" id="PS50110"/>
    </source>
</evidence>
<name>D5WQH3_KYRT2</name>
<dbReference type="AlphaFoldDB" id="D5WQH3"/>
<dbReference type="Pfam" id="PF00072">
    <property type="entry name" value="Response_reg"/>
    <property type="match status" value="1"/>
</dbReference>
<feature type="modified residue" description="4-aspartylphosphate" evidence="6">
    <location>
        <position position="55"/>
    </location>
</feature>
<dbReference type="EMBL" id="CP002017">
    <property type="protein sequence ID" value="ADG06582.1"/>
    <property type="molecule type" value="Genomic_DNA"/>
</dbReference>
<dbReference type="GO" id="GO:0000976">
    <property type="term" value="F:transcription cis-regulatory region binding"/>
    <property type="evidence" value="ECO:0007669"/>
    <property type="project" value="TreeGrafter"/>
</dbReference>
<keyword evidence="4" id="KW-0238">DNA-binding</keyword>
<dbReference type="STRING" id="562970.Btus_1885"/>